<feature type="compositionally biased region" description="Low complexity" evidence="1">
    <location>
        <begin position="66"/>
        <end position="82"/>
    </location>
</feature>
<feature type="region of interest" description="Disordered" evidence="1">
    <location>
        <begin position="66"/>
        <end position="96"/>
    </location>
</feature>
<feature type="region of interest" description="Disordered" evidence="1">
    <location>
        <begin position="1"/>
        <end position="20"/>
    </location>
</feature>
<reference evidence="2 3" key="1">
    <citation type="submission" date="2021-02" db="EMBL/GenBank/DDBJ databases">
        <authorList>
            <person name="Vanwijnsberghe S."/>
        </authorList>
    </citation>
    <scope>NUCLEOTIDE SEQUENCE [LARGE SCALE GENOMIC DNA]</scope>
    <source>
        <strain evidence="2 3">R-69658</strain>
    </source>
</reference>
<dbReference type="EMBL" id="CAJNAU010000021">
    <property type="protein sequence ID" value="CAE6750127.1"/>
    <property type="molecule type" value="Genomic_DNA"/>
</dbReference>
<name>A0ABN7LH86_9BURK</name>
<evidence type="ECO:0000313" key="3">
    <source>
        <dbReference type="Proteomes" id="UP000674425"/>
    </source>
</evidence>
<sequence length="192" mass="19402">MHNSPTAPGGVGKPSGSSTRNAVLCSASPSVMGAALVTGAMLDQIVVSVGPYILESVIPRSSSAAARSAGSASPPHSACSGPRKTRPARASLSSSMRQPAGVACMTVAPLCCMSRSRRAPSSTVSREASSTRAPRVSGRCNSSPAMSNDSVVTLSQTSLSSKSRCAATLASRRSRLACVTHTPFGSPVEPDV</sequence>
<feature type="region of interest" description="Disordered" evidence="1">
    <location>
        <begin position="121"/>
        <end position="149"/>
    </location>
</feature>
<proteinExistence type="predicted"/>
<accession>A0ABN7LH86</accession>
<dbReference type="Proteomes" id="UP000674425">
    <property type="component" value="Unassembled WGS sequence"/>
</dbReference>
<keyword evidence="3" id="KW-1185">Reference proteome</keyword>
<organism evidence="2 3">
    <name type="scientific">Paraburkholderia aspalathi</name>
    <dbReference type="NCBI Taxonomy" id="1324617"/>
    <lineage>
        <taxon>Bacteria</taxon>
        <taxon>Pseudomonadati</taxon>
        <taxon>Pseudomonadota</taxon>
        <taxon>Betaproteobacteria</taxon>
        <taxon>Burkholderiales</taxon>
        <taxon>Burkholderiaceae</taxon>
        <taxon>Paraburkholderia</taxon>
    </lineage>
</organism>
<comment type="caution">
    <text evidence="2">The sequence shown here is derived from an EMBL/GenBank/DDBJ whole genome shotgun (WGS) entry which is preliminary data.</text>
</comment>
<feature type="compositionally biased region" description="Polar residues" evidence="1">
    <location>
        <begin position="121"/>
        <end position="132"/>
    </location>
</feature>
<feature type="compositionally biased region" description="Polar residues" evidence="1">
    <location>
        <begin position="139"/>
        <end position="149"/>
    </location>
</feature>
<evidence type="ECO:0000256" key="1">
    <source>
        <dbReference type="SAM" id="MobiDB-lite"/>
    </source>
</evidence>
<gene>
    <name evidence="2" type="ORF">R69658_02675</name>
</gene>
<evidence type="ECO:0000313" key="2">
    <source>
        <dbReference type="EMBL" id="CAE6750127.1"/>
    </source>
</evidence>
<protein>
    <submittedName>
        <fullName evidence="2">Uncharacterized protein</fullName>
    </submittedName>
</protein>